<feature type="transmembrane region" description="Helical" evidence="1">
    <location>
        <begin position="82"/>
        <end position="99"/>
    </location>
</feature>
<evidence type="ECO:0000256" key="1">
    <source>
        <dbReference type="SAM" id="Phobius"/>
    </source>
</evidence>
<keyword evidence="1" id="KW-1133">Transmembrane helix</keyword>
<dbReference type="EMBL" id="LR796189">
    <property type="protein sequence ID" value="CAB4125635.1"/>
    <property type="molecule type" value="Genomic_DNA"/>
</dbReference>
<name>A0A6J5KWM7_9CAUD</name>
<keyword evidence="1" id="KW-0472">Membrane</keyword>
<gene>
    <name evidence="2" type="ORF">UFOVP53_187</name>
</gene>
<reference evidence="2" key="1">
    <citation type="submission" date="2020-04" db="EMBL/GenBank/DDBJ databases">
        <authorList>
            <person name="Chiriac C."/>
            <person name="Salcher M."/>
            <person name="Ghai R."/>
            <person name="Kavagutti S V."/>
        </authorList>
    </citation>
    <scope>NUCLEOTIDE SEQUENCE</scope>
</reference>
<proteinExistence type="predicted"/>
<accession>A0A6J5KWM7</accession>
<organism evidence="2">
    <name type="scientific">uncultured Caudovirales phage</name>
    <dbReference type="NCBI Taxonomy" id="2100421"/>
    <lineage>
        <taxon>Viruses</taxon>
        <taxon>Duplodnaviria</taxon>
        <taxon>Heunggongvirae</taxon>
        <taxon>Uroviricota</taxon>
        <taxon>Caudoviricetes</taxon>
        <taxon>Peduoviridae</taxon>
        <taxon>Maltschvirus</taxon>
        <taxon>Maltschvirus maltsch</taxon>
    </lineage>
</organism>
<keyword evidence="1" id="KW-0812">Transmembrane</keyword>
<protein>
    <submittedName>
        <fullName evidence="2">Uncharacterized protein</fullName>
    </submittedName>
</protein>
<sequence>MKIETYYLAQNKKIEHDFFMFCVINHEWIALDSNGQVINSFYELSKDYKITYLDTIYPEVNEEIQEIKEVQVTEFFGGYDNVVLFVAIVLFIYISIEIYI</sequence>
<evidence type="ECO:0000313" key="2">
    <source>
        <dbReference type="EMBL" id="CAB4125635.1"/>
    </source>
</evidence>